<evidence type="ECO:0000313" key="1">
    <source>
        <dbReference type="EMBL" id="KAK1606657.1"/>
    </source>
</evidence>
<gene>
    <name evidence="1" type="ORF">QYE76_030330</name>
</gene>
<reference evidence="1" key="1">
    <citation type="submission" date="2023-07" db="EMBL/GenBank/DDBJ databases">
        <title>A chromosome-level genome assembly of Lolium multiflorum.</title>
        <authorList>
            <person name="Chen Y."/>
            <person name="Copetti D."/>
            <person name="Kolliker R."/>
            <person name="Studer B."/>
        </authorList>
    </citation>
    <scope>NUCLEOTIDE SEQUENCE</scope>
    <source>
        <strain evidence="1">02402/16</strain>
        <tissue evidence="1">Leaf</tissue>
    </source>
</reference>
<dbReference type="AlphaFoldDB" id="A0AAD8QS33"/>
<evidence type="ECO:0000313" key="2">
    <source>
        <dbReference type="Proteomes" id="UP001231189"/>
    </source>
</evidence>
<dbReference type="Proteomes" id="UP001231189">
    <property type="component" value="Unassembled WGS sequence"/>
</dbReference>
<proteinExistence type="predicted"/>
<keyword evidence="2" id="KW-1185">Reference proteome</keyword>
<name>A0AAD8QS33_LOLMU</name>
<comment type="caution">
    <text evidence="1">The sequence shown here is derived from an EMBL/GenBank/DDBJ whole genome shotgun (WGS) entry which is preliminary data.</text>
</comment>
<dbReference type="EMBL" id="JAUUTY010000007">
    <property type="protein sequence ID" value="KAK1606657.1"/>
    <property type="molecule type" value="Genomic_DNA"/>
</dbReference>
<organism evidence="1 2">
    <name type="scientific">Lolium multiflorum</name>
    <name type="common">Italian ryegrass</name>
    <name type="synonym">Lolium perenne subsp. multiflorum</name>
    <dbReference type="NCBI Taxonomy" id="4521"/>
    <lineage>
        <taxon>Eukaryota</taxon>
        <taxon>Viridiplantae</taxon>
        <taxon>Streptophyta</taxon>
        <taxon>Embryophyta</taxon>
        <taxon>Tracheophyta</taxon>
        <taxon>Spermatophyta</taxon>
        <taxon>Magnoliopsida</taxon>
        <taxon>Liliopsida</taxon>
        <taxon>Poales</taxon>
        <taxon>Poaceae</taxon>
        <taxon>BOP clade</taxon>
        <taxon>Pooideae</taxon>
        <taxon>Poodae</taxon>
        <taxon>Poeae</taxon>
        <taxon>Poeae Chloroplast Group 2 (Poeae type)</taxon>
        <taxon>Loliodinae</taxon>
        <taxon>Loliinae</taxon>
        <taxon>Lolium</taxon>
    </lineage>
</organism>
<accession>A0AAD8QS33</accession>
<sequence>MTPTVCRFATPPVVFSRARQPPAPRQQVGVAIPRTLGEFLTAAKSRSDALLQTPAVRRRLAELNFQPRRSSRIAGQPGGLNAEMKAVRNLMRKLGLLKGDEAPSATALEAYHKMYELHLTDDMIEAIAEFYGWSLSTIRGCSPPMLGMTGGRLIEA</sequence>
<protein>
    <submittedName>
        <fullName evidence="1">Uncharacterized protein</fullName>
    </submittedName>
</protein>